<name>X1CKU0_9ZZZZ</name>
<reference evidence="1" key="1">
    <citation type="journal article" date="2014" name="Front. Microbiol.">
        <title>High frequency of phylogenetically diverse reductive dehalogenase-homologous genes in deep subseafloor sedimentary metagenomes.</title>
        <authorList>
            <person name="Kawai M."/>
            <person name="Futagami T."/>
            <person name="Toyoda A."/>
            <person name="Takaki Y."/>
            <person name="Nishi S."/>
            <person name="Hori S."/>
            <person name="Arai W."/>
            <person name="Tsubouchi T."/>
            <person name="Morono Y."/>
            <person name="Uchiyama I."/>
            <person name="Ito T."/>
            <person name="Fujiyama A."/>
            <person name="Inagaki F."/>
            <person name="Takami H."/>
        </authorList>
    </citation>
    <scope>NUCLEOTIDE SEQUENCE</scope>
    <source>
        <strain evidence="1">Expedition CK06-06</strain>
    </source>
</reference>
<proteinExistence type="predicted"/>
<dbReference type="SUPFAM" id="SSF56784">
    <property type="entry name" value="HAD-like"/>
    <property type="match status" value="1"/>
</dbReference>
<evidence type="ECO:0008006" key="2">
    <source>
        <dbReference type="Google" id="ProtNLM"/>
    </source>
</evidence>
<dbReference type="Pfam" id="PF13419">
    <property type="entry name" value="HAD_2"/>
    <property type="match status" value="1"/>
</dbReference>
<dbReference type="EMBL" id="BART01011417">
    <property type="protein sequence ID" value="GAG84831.1"/>
    <property type="molecule type" value="Genomic_DNA"/>
</dbReference>
<dbReference type="AlphaFoldDB" id="X1CKU0"/>
<comment type="caution">
    <text evidence="1">The sequence shown here is derived from an EMBL/GenBank/DDBJ whole genome shotgun (WGS) entry which is preliminary data.</text>
</comment>
<accession>X1CKU0</accession>
<dbReference type="InterPro" id="IPR036412">
    <property type="entry name" value="HAD-like_sf"/>
</dbReference>
<dbReference type="InterPro" id="IPR023214">
    <property type="entry name" value="HAD_sf"/>
</dbReference>
<dbReference type="InterPro" id="IPR041492">
    <property type="entry name" value="HAD_2"/>
</dbReference>
<dbReference type="Gene3D" id="3.40.50.1000">
    <property type="entry name" value="HAD superfamily/HAD-like"/>
    <property type="match status" value="1"/>
</dbReference>
<feature type="non-terminal residue" evidence="1">
    <location>
        <position position="78"/>
    </location>
</feature>
<dbReference type="InterPro" id="IPR023198">
    <property type="entry name" value="PGP-like_dom2"/>
</dbReference>
<protein>
    <recommendedName>
        <fullName evidence="2">Beta-phosphoglucomutase</fullName>
    </recommendedName>
</protein>
<gene>
    <name evidence="1" type="ORF">S01H4_24336</name>
</gene>
<dbReference type="Gene3D" id="1.10.150.240">
    <property type="entry name" value="Putative phosphatase, domain 2"/>
    <property type="match status" value="1"/>
</dbReference>
<organism evidence="1">
    <name type="scientific">marine sediment metagenome</name>
    <dbReference type="NCBI Taxonomy" id="412755"/>
    <lineage>
        <taxon>unclassified sequences</taxon>
        <taxon>metagenomes</taxon>
        <taxon>ecological metagenomes</taxon>
    </lineage>
</organism>
<sequence>MLSRPQISIDIDMGEACNKKAVIWDMDGVIADTAQYHLEGWQMVFRKRGANYTEEDYRRNTGKRSDSIIRNVLGEKIA</sequence>
<evidence type="ECO:0000313" key="1">
    <source>
        <dbReference type="EMBL" id="GAG84831.1"/>
    </source>
</evidence>